<dbReference type="GO" id="GO:0003924">
    <property type="term" value="F:GTPase activity"/>
    <property type="evidence" value="ECO:0007669"/>
    <property type="project" value="InterPro"/>
</dbReference>
<evidence type="ECO:0000256" key="3">
    <source>
        <dbReference type="SAM" id="Coils"/>
    </source>
</evidence>
<keyword evidence="8" id="KW-1185">Reference proteome</keyword>
<dbReference type="Gene3D" id="1.20.120.1240">
    <property type="entry name" value="Dynamin, middle domain"/>
    <property type="match status" value="1"/>
</dbReference>
<proteinExistence type="predicted"/>
<feature type="domain" description="GED" evidence="5">
    <location>
        <begin position="815"/>
        <end position="912"/>
    </location>
</feature>
<dbReference type="PROSITE" id="PS51388">
    <property type="entry name" value="GED"/>
    <property type="match status" value="1"/>
</dbReference>
<evidence type="ECO:0000313" key="8">
    <source>
        <dbReference type="Proteomes" id="UP001303115"/>
    </source>
</evidence>
<dbReference type="Pfam" id="PF01031">
    <property type="entry name" value="Dynamin_M"/>
    <property type="match status" value="1"/>
</dbReference>
<dbReference type="Proteomes" id="UP001303115">
    <property type="component" value="Unassembled WGS sequence"/>
</dbReference>
<feature type="region of interest" description="Disordered" evidence="4">
    <location>
        <begin position="1"/>
        <end position="93"/>
    </location>
</feature>
<evidence type="ECO:0000256" key="4">
    <source>
        <dbReference type="SAM" id="MobiDB-lite"/>
    </source>
</evidence>
<dbReference type="InterPro" id="IPR027417">
    <property type="entry name" value="P-loop_NTPase"/>
</dbReference>
<dbReference type="SMART" id="SM00053">
    <property type="entry name" value="DYNc"/>
    <property type="match status" value="1"/>
</dbReference>
<dbReference type="GO" id="GO:0005886">
    <property type="term" value="C:plasma membrane"/>
    <property type="evidence" value="ECO:0007669"/>
    <property type="project" value="TreeGrafter"/>
</dbReference>
<protein>
    <submittedName>
        <fullName evidence="7">P-loop containing nucleoside triphosphate hydrolase protein</fullName>
    </submittedName>
</protein>
<dbReference type="PANTHER" id="PTHR11566:SF131">
    <property type="entry name" value="GTPASE, PUTATIVE (AFU_ORTHOLOGUE AFUA_6G07630)-RELATED"/>
    <property type="match status" value="1"/>
</dbReference>
<dbReference type="GO" id="GO:0031623">
    <property type="term" value="P:receptor internalization"/>
    <property type="evidence" value="ECO:0007669"/>
    <property type="project" value="TreeGrafter"/>
</dbReference>
<dbReference type="InterPro" id="IPR001401">
    <property type="entry name" value="Dynamin_GTPase"/>
</dbReference>
<dbReference type="GO" id="GO:0005737">
    <property type="term" value="C:cytoplasm"/>
    <property type="evidence" value="ECO:0007669"/>
    <property type="project" value="TreeGrafter"/>
</dbReference>
<evidence type="ECO:0000256" key="1">
    <source>
        <dbReference type="ARBA" id="ARBA00022741"/>
    </source>
</evidence>
<dbReference type="InterPro" id="IPR045063">
    <property type="entry name" value="Dynamin_N"/>
</dbReference>
<sequence length="960" mass="107457">MARVKQEEPGSGPGPSGRVRSMATPESYAQSETPSERVQRQRPVRSAAPSITTRGRRPSASGPPAVEEDGDDDLIMMQVRPGPKPEHGTNPMGSQSVQGSFVGANRALRGIGQKLKDINDALGELQARGIQHVASLPELVLVGDQSSGKSSLMSAIAGLSLPRSSGTCTRCPIHIRVSRADEWSCRVFLKQDYDFCPPNHPLTERDVTKANKFPPWVKLDPSRQARREFKTVRDQFDSEEIETVLRCAQVAILNPSTHYQFFIPKLKGEVADSTREQHLEQVKKKEEKAEAQFSPNTVALEVKGPDLADLNFYDLPGVFMTARDARHSFLEQVVQNLTREYISRPSAIILCALPMNGDSENSFALNIIRRQRAENRCIGVMTKADLLPRDDDAALTWLAMLNGEAHQTGLGYFVTSRQGSDLEDQNKREEAFFNRTADETGQWPEDFNDFKERCGVEKLKSFLSLKLGEEFAKILPEVKQKVDTRLHDIDRQLKKYPDPPPNPELEVMKSLAEFTIRVKDRVMNQDFMSTWDGRFGEPFKRFIIGMKPKFNVKDNAKASKPVFIDLDGDSPTSSPTIRKRSGPVTDLTQSTPKRQRGQQPNGLIKTEAPDHPTWPATPTHVRSATPSATPSRGGRSRSLMDIRELIRRAAIPGQPGLVSASVYEPLFIEAAKTWGPHLEWFINNTFAFLQAEVFAILDAAFAHLKNRAVYKESQEHMRAFIETHKTELRAQLQLIHHLEASRLFTKDDDALKRNQAAEMKILVRHRNHFRIAAHNGEELSVVPKVEDLTDEERKQEETKMARELKNLGPDPFEPELAVAAYIRGYYLTAANRFVDYVSIHVMSGLLPRVASVIETYLHEKLDLTGRATTQEVLQRLMSEGPEIEQKRRDLRAEKDTLDGAMDIIVNLERREREQAAASSSQFGNGFDASQAESMAGLEVGHANGVADRGTVYSATAFGDA</sequence>
<feature type="compositionally biased region" description="Polar residues" evidence="4">
    <location>
        <begin position="586"/>
        <end position="601"/>
    </location>
</feature>
<gene>
    <name evidence="7" type="ORF">C8A01DRAFT_46940</name>
</gene>
<dbReference type="InterPro" id="IPR030381">
    <property type="entry name" value="G_DYNAMIN_dom"/>
</dbReference>
<feature type="coiled-coil region" evidence="3">
    <location>
        <begin position="873"/>
        <end position="910"/>
    </location>
</feature>
<evidence type="ECO:0000259" key="6">
    <source>
        <dbReference type="PROSITE" id="PS51718"/>
    </source>
</evidence>
<name>A0AAN6PJD2_9PEZI</name>
<accession>A0AAN6PJD2</accession>
<dbReference type="InterPro" id="IPR000375">
    <property type="entry name" value="Dynamin_stalk"/>
</dbReference>
<keyword evidence="1" id="KW-0547">Nucleotide-binding</keyword>
<evidence type="ECO:0000256" key="2">
    <source>
        <dbReference type="ARBA" id="ARBA00023134"/>
    </source>
</evidence>
<dbReference type="GO" id="GO:0008017">
    <property type="term" value="F:microtubule binding"/>
    <property type="evidence" value="ECO:0007669"/>
    <property type="project" value="TreeGrafter"/>
</dbReference>
<evidence type="ECO:0000313" key="7">
    <source>
        <dbReference type="EMBL" id="KAK4039610.1"/>
    </source>
</evidence>
<dbReference type="PRINTS" id="PR00195">
    <property type="entry name" value="DYNAMIN"/>
</dbReference>
<keyword evidence="7" id="KW-0378">Hydrolase</keyword>
<comment type="caution">
    <text evidence="7">The sequence shown here is derived from an EMBL/GenBank/DDBJ whole genome shotgun (WGS) entry which is preliminary data.</text>
</comment>
<evidence type="ECO:0000259" key="5">
    <source>
        <dbReference type="PROSITE" id="PS51388"/>
    </source>
</evidence>
<dbReference type="Gene3D" id="3.40.50.300">
    <property type="entry name" value="P-loop containing nucleotide triphosphate hydrolases"/>
    <property type="match status" value="1"/>
</dbReference>
<keyword evidence="2" id="KW-0342">GTP-binding</keyword>
<dbReference type="GO" id="GO:0005874">
    <property type="term" value="C:microtubule"/>
    <property type="evidence" value="ECO:0007669"/>
    <property type="project" value="TreeGrafter"/>
</dbReference>
<dbReference type="CDD" id="cd08771">
    <property type="entry name" value="DLP_1"/>
    <property type="match status" value="1"/>
</dbReference>
<feature type="compositionally biased region" description="Polar residues" evidence="4">
    <location>
        <begin position="620"/>
        <end position="630"/>
    </location>
</feature>
<organism evidence="7 8">
    <name type="scientific">Parachaetomium inaequale</name>
    <dbReference type="NCBI Taxonomy" id="2588326"/>
    <lineage>
        <taxon>Eukaryota</taxon>
        <taxon>Fungi</taxon>
        <taxon>Dikarya</taxon>
        <taxon>Ascomycota</taxon>
        <taxon>Pezizomycotina</taxon>
        <taxon>Sordariomycetes</taxon>
        <taxon>Sordariomycetidae</taxon>
        <taxon>Sordariales</taxon>
        <taxon>Chaetomiaceae</taxon>
        <taxon>Parachaetomium</taxon>
    </lineage>
</organism>
<dbReference type="Pfam" id="PF00350">
    <property type="entry name" value="Dynamin_N"/>
    <property type="match status" value="1"/>
</dbReference>
<keyword evidence="3" id="KW-0175">Coiled coil</keyword>
<dbReference type="PROSITE" id="PS51718">
    <property type="entry name" value="G_DYNAMIN_2"/>
    <property type="match status" value="1"/>
</dbReference>
<feature type="domain" description="Dynamin-type G" evidence="6">
    <location>
        <begin position="133"/>
        <end position="476"/>
    </location>
</feature>
<dbReference type="InterPro" id="IPR022812">
    <property type="entry name" value="Dynamin"/>
</dbReference>
<dbReference type="InterPro" id="IPR020850">
    <property type="entry name" value="GED_dom"/>
</dbReference>
<dbReference type="PANTHER" id="PTHR11566">
    <property type="entry name" value="DYNAMIN"/>
    <property type="match status" value="1"/>
</dbReference>
<dbReference type="EMBL" id="MU854396">
    <property type="protein sequence ID" value="KAK4039610.1"/>
    <property type="molecule type" value="Genomic_DNA"/>
</dbReference>
<feature type="region of interest" description="Disordered" evidence="4">
    <location>
        <begin position="562"/>
        <end position="636"/>
    </location>
</feature>
<dbReference type="AlphaFoldDB" id="A0AAN6PJD2"/>
<dbReference type="SUPFAM" id="SSF52540">
    <property type="entry name" value="P-loop containing nucleoside triphosphate hydrolases"/>
    <property type="match status" value="1"/>
</dbReference>
<dbReference type="GO" id="GO:0005525">
    <property type="term" value="F:GTP binding"/>
    <property type="evidence" value="ECO:0007669"/>
    <property type="project" value="InterPro"/>
</dbReference>
<reference evidence="8" key="1">
    <citation type="journal article" date="2023" name="Mol. Phylogenet. Evol.">
        <title>Genome-scale phylogeny and comparative genomics of the fungal order Sordariales.</title>
        <authorList>
            <person name="Hensen N."/>
            <person name="Bonometti L."/>
            <person name="Westerberg I."/>
            <person name="Brannstrom I.O."/>
            <person name="Guillou S."/>
            <person name="Cros-Aarteil S."/>
            <person name="Calhoun S."/>
            <person name="Haridas S."/>
            <person name="Kuo A."/>
            <person name="Mondo S."/>
            <person name="Pangilinan J."/>
            <person name="Riley R."/>
            <person name="LaButti K."/>
            <person name="Andreopoulos B."/>
            <person name="Lipzen A."/>
            <person name="Chen C."/>
            <person name="Yan M."/>
            <person name="Daum C."/>
            <person name="Ng V."/>
            <person name="Clum A."/>
            <person name="Steindorff A."/>
            <person name="Ohm R.A."/>
            <person name="Martin F."/>
            <person name="Silar P."/>
            <person name="Natvig D.O."/>
            <person name="Lalanne C."/>
            <person name="Gautier V."/>
            <person name="Ament-Velasquez S.L."/>
            <person name="Kruys A."/>
            <person name="Hutchinson M.I."/>
            <person name="Powell A.J."/>
            <person name="Barry K."/>
            <person name="Miller A.N."/>
            <person name="Grigoriev I.V."/>
            <person name="Debuchy R."/>
            <person name="Gladieux P."/>
            <person name="Hiltunen Thoren M."/>
            <person name="Johannesson H."/>
        </authorList>
    </citation>
    <scope>NUCLEOTIDE SEQUENCE [LARGE SCALE GENOMIC DNA]</scope>
    <source>
        <strain evidence="8">CBS 284.82</strain>
    </source>
</reference>